<organism evidence="3 4">
    <name type="scientific">Roseateles chitinivorans</name>
    <dbReference type="NCBI Taxonomy" id="2917965"/>
    <lineage>
        <taxon>Bacteria</taxon>
        <taxon>Pseudomonadati</taxon>
        <taxon>Pseudomonadota</taxon>
        <taxon>Betaproteobacteria</taxon>
        <taxon>Burkholderiales</taxon>
        <taxon>Sphaerotilaceae</taxon>
        <taxon>Roseateles</taxon>
    </lineage>
</organism>
<dbReference type="InterPro" id="IPR036901">
    <property type="entry name" value="Asp/Orn_carbamoylTrfase_sf"/>
</dbReference>
<comment type="caution">
    <text evidence="3">The sequence shown here is derived from an EMBL/GenBank/DDBJ whole genome shotgun (WGS) entry which is preliminary data.</text>
</comment>
<keyword evidence="4" id="KW-1185">Reference proteome</keyword>
<protein>
    <recommendedName>
        <fullName evidence="5">Ornithine carbamoyltransferase</fullName>
    </recommendedName>
</protein>
<evidence type="ECO:0008006" key="5">
    <source>
        <dbReference type="Google" id="ProtNLM"/>
    </source>
</evidence>
<feature type="compositionally biased region" description="Pro residues" evidence="2">
    <location>
        <begin position="1"/>
        <end position="10"/>
    </location>
</feature>
<dbReference type="Gene3D" id="3.40.50.1370">
    <property type="entry name" value="Aspartate/ornithine carbamoyltransferase"/>
    <property type="match status" value="1"/>
</dbReference>
<evidence type="ECO:0000313" key="3">
    <source>
        <dbReference type="EMBL" id="PIM52408.1"/>
    </source>
</evidence>
<dbReference type="AlphaFoldDB" id="A0A2G9C7L1"/>
<accession>A0A2G9C7L1</accession>
<evidence type="ECO:0000313" key="4">
    <source>
        <dbReference type="Proteomes" id="UP000231501"/>
    </source>
</evidence>
<dbReference type="GO" id="GO:0016743">
    <property type="term" value="F:carboxyl- or carbamoyltransferase activity"/>
    <property type="evidence" value="ECO:0007669"/>
    <property type="project" value="InterPro"/>
</dbReference>
<sequence>MPHHAPPLPAMPTSVQPLSSAALERSADELAQAAQRGAPHRPLVGMRLGLFCGDERSESVGSLREAAQSLGAQVTMLDPARALEEGAALDEVARLLGHLYAAVACEGVPAAVMQGLATAAVVPVLDARAVLAPVSGHGMSAERRPWLAQAALLAALR</sequence>
<feature type="region of interest" description="Disordered" evidence="2">
    <location>
        <begin position="1"/>
        <end position="22"/>
    </location>
</feature>
<evidence type="ECO:0000256" key="2">
    <source>
        <dbReference type="SAM" id="MobiDB-lite"/>
    </source>
</evidence>
<dbReference type="GO" id="GO:0006520">
    <property type="term" value="P:amino acid metabolic process"/>
    <property type="evidence" value="ECO:0007669"/>
    <property type="project" value="InterPro"/>
</dbReference>
<keyword evidence="1" id="KW-0808">Transferase</keyword>
<reference evidence="3 4" key="1">
    <citation type="submission" date="2017-11" db="EMBL/GenBank/DDBJ databases">
        <title>Draft genome sequence of Mitsuaria sp. HWN-4.</title>
        <authorList>
            <person name="Gundlapally S.R."/>
        </authorList>
    </citation>
    <scope>NUCLEOTIDE SEQUENCE [LARGE SCALE GENOMIC DNA]</scope>
    <source>
        <strain evidence="3 4">HWN-4</strain>
    </source>
</reference>
<proteinExistence type="predicted"/>
<dbReference type="GO" id="GO:0016597">
    <property type="term" value="F:amino acid binding"/>
    <property type="evidence" value="ECO:0007669"/>
    <property type="project" value="InterPro"/>
</dbReference>
<dbReference type="Proteomes" id="UP000231501">
    <property type="component" value="Unassembled WGS sequence"/>
</dbReference>
<name>A0A2G9C7L1_9BURK</name>
<evidence type="ECO:0000256" key="1">
    <source>
        <dbReference type="ARBA" id="ARBA00022679"/>
    </source>
</evidence>
<dbReference type="EMBL" id="PEOG01000038">
    <property type="protein sequence ID" value="PIM52408.1"/>
    <property type="molecule type" value="Genomic_DNA"/>
</dbReference>
<gene>
    <name evidence="3" type="ORF">CS062_14740</name>
</gene>